<gene>
    <name evidence="2" type="ORF">BO70DRAFT_153294</name>
</gene>
<sequence length="143" mass="16365">MWYQVYHPPTHLVPGPVSLSRSLHGTLPYMSLRSVLGSVYLNSLLVLFLYIGSTCMVCCAWIERVRLIYCTTCLPRISGCGVCERGKRSNSRLGRRLLCADKLPTAWPDCVLYFRCGRQVTDVDHIVLFTTYHKSKQHQLQNE</sequence>
<dbReference type="EMBL" id="MSFL01000036">
    <property type="protein sequence ID" value="PWY68418.1"/>
    <property type="molecule type" value="Genomic_DNA"/>
</dbReference>
<keyword evidence="1" id="KW-1133">Transmembrane helix</keyword>
<reference evidence="2 3" key="1">
    <citation type="submission" date="2016-12" db="EMBL/GenBank/DDBJ databases">
        <title>The genomes of Aspergillus section Nigri reveals drivers in fungal speciation.</title>
        <authorList>
            <consortium name="DOE Joint Genome Institute"/>
            <person name="Vesth T.C."/>
            <person name="Nybo J."/>
            <person name="Theobald S."/>
            <person name="Brandl J."/>
            <person name="Frisvad J.C."/>
            <person name="Nielsen K.F."/>
            <person name="Lyhne E.K."/>
            <person name="Kogle M.E."/>
            <person name="Kuo A."/>
            <person name="Riley R."/>
            <person name="Clum A."/>
            <person name="Nolan M."/>
            <person name="Lipzen A."/>
            <person name="Salamov A."/>
            <person name="Henrissat B."/>
            <person name="Wiebenga A."/>
            <person name="De Vries R.P."/>
            <person name="Grigoriev I.V."/>
            <person name="Mortensen U.H."/>
            <person name="Andersen M.R."/>
            <person name="Baker S.E."/>
        </authorList>
    </citation>
    <scope>NUCLEOTIDE SEQUENCE [LARGE SCALE GENOMIC DNA]</scope>
    <source>
        <strain evidence="2 3">CBS 117.55</strain>
    </source>
</reference>
<evidence type="ECO:0000256" key="1">
    <source>
        <dbReference type="SAM" id="Phobius"/>
    </source>
</evidence>
<dbReference type="GeneID" id="37060468"/>
<keyword evidence="1" id="KW-0472">Membrane</keyword>
<keyword evidence="1" id="KW-0812">Transmembrane</keyword>
<name>A0A317V5V2_9EURO</name>
<evidence type="ECO:0000313" key="2">
    <source>
        <dbReference type="EMBL" id="PWY68418.1"/>
    </source>
</evidence>
<dbReference type="RefSeq" id="XP_025395227.1">
    <property type="nucleotide sequence ID" value="XM_025538231.1"/>
</dbReference>
<accession>A0A317V5V2</accession>
<proteinExistence type="predicted"/>
<dbReference type="AlphaFoldDB" id="A0A317V5V2"/>
<organism evidence="2 3">
    <name type="scientific">Aspergillus heteromorphus CBS 117.55</name>
    <dbReference type="NCBI Taxonomy" id="1448321"/>
    <lineage>
        <taxon>Eukaryota</taxon>
        <taxon>Fungi</taxon>
        <taxon>Dikarya</taxon>
        <taxon>Ascomycota</taxon>
        <taxon>Pezizomycotina</taxon>
        <taxon>Eurotiomycetes</taxon>
        <taxon>Eurotiomycetidae</taxon>
        <taxon>Eurotiales</taxon>
        <taxon>Aspergillaceae</taxon>
        <taxon>Aspergillus</taxon>
        <taxon>Aspergillus subgen. Circumdati</taxon>
    </lineage>
</organism>
<dbReference type="Proteomes" id="UP000247233">
    <property type="component" value="Unassembled WGS sequence"/>
</dbReference>
<keyword evidence="3" id="KW-1185">Reference proteome</keyword>
<feature type="transmembrane region" description="Helical" evidence="1">
    <location>
        <begin position="39"/>
        <end position="62"/>
    </location>
</feature>
<evidence type="ECO:0000313" key="3">
    <source>
        <dbReference type="Proteomes" id="UP000247233"/>
    </source>
</evidence>
<protein>
    <submittedName>
        <fullName evidence="2">Uncharacterized protein</fullName>
    </submittedName>
</protein>
<dbReference type="VEuPathDB" id="FungiDB:BO70DRAFT_153294"/>
<comment type="caution">
    <text evidence="2">The sequence shown here is derived from an EMBL/GenBank/DDBJ whole genome shotgun (WGS) entry which is preliminary data.</text>
</comment>